<reference evidence="1 2" key="1">
    <citation type="submission" date="2016-02" db="EMBL/GenBank/DDBJ databases">
        <title>Genome analysis of coral dinoflagellate symbionts highlights evolutionary adaptations to a symbiotic lifestyle.</title>
        <authorList>
            <person name="Aranda M."/>
            <person name="Li Y."/>
            <person name="Liew Y.J."/>
            <person name="Baumgarten S."/>
            <person name="Simakov O."/>
            <person name="Wilson M."/>
            <person name="Piel J."/>
            <person name="Ashoor H."/>
            <person name="Bougouffa S."/>
            <person name="Bajic V.B."/>
            <person name="Ryu T."/>
            <person name="Ravasi T."/>
            <person name="Bayer T."/>
            <person name="Micklem G."/>
            <person name="Kim H."/>
            <person name="Bhak J."/>
            <person name="Lajeunesse T.C."/>
            <person name="Voolstra C.R."/>
        </authorList>
    </citation>
    <scope>NUCLEOTIDE SEQUENCE [LARGE SCALE GENOMIC DNA]</scope>
    <source>
        <strain evidence="1 2">CCMP2467</strain>
    </source>
</reference>
<accession>A0A1Q9CW53</accession>
<proteinExistence type="predicted"/>
<dbReference type="Proteomes" id="UP000186817">
    <property type="component" value="Unassembled WGS sequence"/>
</dbReference>
<evidence type="ECO:0000313" key="2">
    <source>
        <dbReference type="Proteomes" id="UP000186817"/>
    </source>
</evidence>
<name>A0A1Q9CW53_SYMMI</name>
<dbReference type="EMBL" id="LSRX01000877">
    <property type="protein sequence ID" value="OLP87150.1"/>
    <property type="molecule type" value="Genomic_DNA"/>
</dbReference>
<comment type="caution">
    <text evidence="1">The sequence shown here is derived from an EMBL/GenBank/DDBJ whole genome shotgun (WGS) entry which is preliminary data.</text>
</comment>
<dbReference type="AlphaFoldDB" id="A0A1Q9CW53"/>
<keyword evidence="2" id="KW-1185">Reference proteome</keyword>
<sequence>MALCDQLSEGVSRGFRSGGGKHIGDRLPPDASWDDLVEALTPGIIVSAMEPPPPPLPRGNVALWGEEARPELGRPKHRFLDKLNRLLTAGRQAGLVMEPDPQISNAYCITDHLYFYGIYGQPTSYNSHRNLLALSGAKP</sequence>
<evidence type="ECO:0000313" key="1">
    <source>
        <dbReference type="EMBL" id="OLP87150.1"/>
    </source>
</evidence>
<gene>
    <name evidence="1" type="ORF">AK812_SmicGene31667</name>
</gene>
<organism evidence="1 2">
    <name type="scientific">Symbiodinium microadriaticum</name>
    <name type="common">Dinoflagellate</name>
    <name type="synonym">Zooxanthella microadriatica</name>
    <dbReference type="NCBI Taxonomy" id="2951"/>
    <lineage>
        <taxon>Eukaryota</taxon>
        <taxon>Sar</taxon>
        <taxon>Alveolata</taxon>
        <taxon>Dinophyceae</taxon>
        <taxon>Suessiales</taxon>
        <taxon>Symbiodiniaceae</taxon>
        <taxon>Symbiodinium</taxon>
    </lineage>
</organism>
<protein>
    <submittedName>
        <fullName evidence="1">Uncharacterized protein</fullName>
    </submittedName>
</protein>